<organism evidence="1 2">
    <name type="scientific">Operophtera brumata</name>
    <name type="common">Winter moth</name>
    <name type="synonym">Phalaena brumata</name>
    <dbReference type="NCBI Taxonomy" id="104452"/>
    <lineage>
        <taxon>Eukaryota</taxon>
        <taxon>Metazoa</taxon>
        <taxon>Ecdysozoa</taxon>
        <taxon>Arthropoda</taxon>
        <taxon>Hexapoda</taxon>
        <taxon>Insecta</taxon>
        <taxon>Pterygota</taxon>
        <taxon>Neoptera</taxon>
        <taxon>Endopterygota</taxon>
        <taxon>Lepidoptera</taxon>
        <taxon>Glossata</taxon>
        <taxon>Ditrysia</taxon>
        <taxon>Geometroidea</taxon>
        <taxon>Geometridae</taxon>
        <taxon>Larentiinae</taxon>
        <taxon>Operophtera</taxon>
    </lineage>
</organism>
<dbReference type="EMBL" id="JTDY01003654">
    <property type="protein sequence ID" value="KOB69206.1"/>
    <property type="molecule type" value="Genomic_DNA"/>
</dbReference>
<dbReference type="AlphaFoldDB" id="A0A0L7L1M6"/>
<protein>
    <submittedName>
        <fullName evidence="1">Soluble guanylyl cyclase alpha-1 subunit</fullName>
    </submittedName>
</protein>
<dbReference type="Gene3D" id="3.30.450.260">
    <property type="entry name" value="Haem NO binding associated domain"/>
    <property type="match status" value="1"/>
</dbReference>
<evidence type="ECO:0000313" key="1">
    <source>
        <dbReference type="EMBL" id="KOB69206.1"/>
    </source>
</evidence>
<dbReference type="InterPro" id="IPR042463">
    <property type="entry name" value="HNOB_dom_associated_sf"/>
</dbReference>
<proteinExistence type="predicted"/>
<name>A0A0L7L1M6_OPEBR</name>
<keyword evidence="2" id="KW-1185">Reference proteome</keyword>
<evidence type="ECO:0000313" key="2">
    <source>
        <dbReference type="Proteomes" id="UP000037510"/>
    </source>
</evidence>
<dbReference type="STRING" id="104452.A0A0L7L1M6"/>
<comment type="caution">
    <text evidence="1">The sequence shown here is derived from an EMBL/GenBank/DDBJ whole genome shotgun (WGS) entry which is preliminary data.</text>
</comment>
<sequence>MEYEANFVCTTSHEGKIQLHLTTESEPVAYLLVGYEINAIPLHQKSKEENCEVVSEAVLVASSSKVTDLKIGVASFCKAFPWHFVTDKRLELVQLGILLPSLFLSM</sequence>
<accession>A0A0L7L1M6</accession>
<reference evidence="1 2" key="1">
    <citation type="journal article" date="2015" name="Genome Biol. Evol.">
        <title>The genome of winter moth (Operophtera brumata) provides a genomic perspective on sexual dimorphism and phenology.</title>
        <authorList>
            <person name="Derks M.F."/>
            <person name="Smit S."/>
            <person name="Salis L."/>
            <person name="Schijlen E."/>
            <person name="Bossers A."/>
            <person name="Mateman C."/>
            <person name="Pijl A.S."/>
            <person name="de Ridder D."/>
            <person name="Groenen M.A."/>
            <person name="Visser M.E."/>
            <person name="Megens H.J."/>
        </authorList>
    </citation>
    <scope>NUCLEOTIDE SEQUENCE [LARGE SCALE GENOMIC DNA]</scope>
    <source>
        <strain evidence="1">WM2013NL</strain>
        <tissue evidence="1">Head and thorax</tissue>
    </source>
</reference>
<dbReference type="Proteomes" id="UP000037510">
    <property type="component" value="Unassembled WGS sequence"/>
</dbReference>
<gene>
    <name evidence="1" type="ORF">OBRU01_17127</name>
</gene>